<protein>
    <submittedName>
        <fullName evidence="1">Uncharacterized protein</fullName>
    </submittedName>
</protein>
<evidence type="ECO:0000313" key="1">
    <source>
        <dbReference type="EMBL" id="QCE14600.1"/>
    </source>
</evidence>
<reference evidence="1 2" key="1">
    <citation type="submission" date="2019-04" db="EMBL/GenBank/DDBJ databases">
        <title>An improved genome assembly and genetic linkage map for asparagus bean, Vigna unguiculata ssp. sesquipedialis.</title>
        <authorList>
            <person name="Xia Q."/>
            <person name="Zhang R."/>
            <person name="Dong Y."/>
        </authorList>
    </citation>
    <scope>NUCLEOTIDE SEQUENCE [LARGE SCALE GENOMIC DNA]</scope>
    <source>
        <tissue evidence="1">Leaf</tissue>
    </source>
</reference>
<keyword evidence="2" id="KW-1185">Reference proteome</keyword>
<gene>
    <name evidence="1" type="ORF">DEO72_LG11g1603</name>
</gene>
<accession>A0A4D6NLC8</accession>
<dbReference type="EMBL" id="CP039355">
    <property type="protein sequence ID" value="QCE14600.1"/>
    <property type="molecule type" value="Genomic_DNA"/>
</dbReference>
<organism evidence="1 2">
    <name type="scientific">Vigna unguiculata</name>
    <name type="common">Cowpea</name>
    <dbReference type="NCBI Taxonomy" id="3917"/>
    <lineage>
        <taxon>Eukaryota</taxon>
        <taxon>Viridiplantae</taxon>
        <taxon>Streptophyta</taxon>
        <taxon>Embryophyta</taxon>
        <taxon>Tracheophyta</taxon>
        <taxon>Spermatophyta</taxon>
        <taxon>Magnoliopsida</taxon>
        <taxon>eudicotyledons</taxon>
        <taxon>Gunneridae</taxon>
        <taxon>Pentapetalae</taxon>
        <taxon>rosids</taxon>
        <taxon>fabids</taxon>
        <taxon>Fabales</taxon>
        <taxon>Fabaceae</taxon>
        <taxon>Papilionoideae</taxon>
        <taxon>50 kb inversion clade</taxon>
        <taxon>NPAAA clade</taxon>
        <taxon>indigoferoid/millettioid clade</taxon>
        <taxon>Phaseoleae</taxon>
        <taxon>Vigna</taxon>
    </lineage>
</organism>
<dbReference type="AlphaFoldDB" id="A0A4D6NLC8"/>
<sequence length="109" mass="11859">MAVKEVHHDSSSSWLSVDIFKAHSVPAIYAFGPVGAADCKSLDSCSYTSYQIVAANPREQLVVVLSGAVVVGFLPHSAQNWQWCYSWLFHSEATLLGILVQQVILAHAT</sequence>
<evidence type="ECO:0000313" key="2">
    <source>
        <dbReference type="Proteomes" id="UP000501690"/>
    </source>
</evidence>
<proteinExistence type="predicted"/>
<dbReference type="Proteomes" id="UP000501690">
    <property type="component" value="Linkage Group LG11"/>
</dbReference>
<name>A0A4D6NLC8_VIGUN</name>